<evidence type="ECO:0000313" key="1">
    <source>
        <dbReference type="EMBL" id="VDL82506.1"/>
    </source>
</evidence>
<reference evidence="1 2" key="2">
    <citation type="submission" date="2018-11" db="EMBL/GenBank/DDBJ databases">
        <authorList>
            <consortium name="Pathogen Informatics"/>
        </authorList>
    </citation>
    <scope>NUCLEOTIDE SEQUENCE [LARGE SCALE GENOMIC DNA]</scope>
</reference>
<name>A0A0N4YNG8_NIPBR</name>
<dbReference type="Proteomes" id="UP000271162">
    <property type="component" value="Unassembled WGS sequence"/>
</dbReference>
<evidence type="ECO:0000313" key="3">
    <source>
        <dbReference type="WBParaSite" id="NBR_0001878001-mRNA-1"/>
    </source>
</evidence>
<accession>A0A0N4YNG8</accession>
<keyword evidence="2" id="KW-1185">Reference proteome</keyword>
<protein>
    <submittedName>
        <fullName evidence="3">Lysozyme</fullName>
    </submittedName>
</protein>
<reference evidence="3" key="1">
    <citation type="submission" date="2017-02" db="UniProtKB">
        <authorList>
            <consortium name="WormBaseParasite"/>
        </authorList>
    </citation>
    <scope>IDENTIFICATION</scope>
</reference>
<dbReference type="AlphaFoldDB" id="A0A0N4YNG8"/>
<dbReference type="EMBL" id="UYSL01023664">
    <property type="protein sequence ID" value="VDL82506.1"/>
    <property type="molecule type" value="Genomic_DNA"/>
</dbReference>
<organism evidence="3">
    <name type="scientific">Nippostrongylus brasiliensis</name>
    <name type="common">Rat hookworm</name>
    <dbReference type="NCBI Taxonomy" id="27835"/>
    <lineage>
        <taxon>Eukaryota</taxon>
        <taxon>Metazoa</taxon>
        <taxon>Ecdysozoa</taxon>
        <taxon>Nematoda</taxon>
        <taxon>Chromadorea</taxon>
        <taxon>Rhabditida</taxon>
        <taxon>Rhabditina</taxon>
        <taxon>Rhabditomorpha</taxon>
        <taxon>Strongyloidea</taxon>
        <taxon>Heligmosomidae</taxon>
        <taxon>Nippostrongylus</taxon>
    </lineage>
</organism>
<gene>
    <name evidence="1" type="ORF">NBR_LOCUS18781</name>
</gene>
<sequence length="79" mass="8820">MRPAYANCISDVKTNRKFGLRTRQTLTFLLLQAMNWPSTNGKPGGGLHDKDIADDVVDACNYQRAFWHVSSSPSHLVPC</sequence>
<proteinExistence type="predicted"/>
<dbReference type="WBParaSite" id="NBR_0001878001-mRNA-1">
    <property type="protein sequence ID" value="NBR_0001878001-mRNA-1"/>
    <property type="gene ID" value="NBR_0001878001"/>
</dbReference>
<evidence type="ECO:0000313" key="2">
    <source>
        <dbReference type="Proteomes" id="UP000271162"/>
    </source>
</evidence>